<protein>
    <submittedName>
        <fullName evidence="2">Uncharacterized protein</fullName>
    </submittedName>
</protein>
<dbReference type="RefSeq" id="XP_062725950.1">
    <property type="nucleotide sequence ID" value="XM_062863504.1"/>
</dbReference>
<feature type="compositionally biased region" description="Basic residues" evidence="1">
    <location>
        <begin position="14"/>
        <end position="48"/>
    </location>
</feature>
<dbReference type="AlphaFoldDB" id="A0AAJ0H276"/>
<comment type="caution">
    <text evidence="2">The sequence shown here is derived from an EMBL/GenBank/DDBJ whole genome shotgun (WGS) entry which is preliminary data.</text>
</comment>
<feature type="region of interest" description="Disordered" evidence="1">
    <location>
        <begin position="14"/>
        <end position="55"/>
    </location>
</feature>
<gene>
    <name evidence="2" type="ORF">B0T15DRAFT_27504</name>
</gene>
<feature type="compositionally biased region" description="Basic and acidic residues" evidence="1">
    <location>
        <begin position="166"/>
        <end position="191"/>
    </location>
</feature>
<evidence type="ECO:0000313" key="3">
    <source>
        <dbReference type="Proteomes" id="UP001273166"/>
    </source>
</evidence>
<feature type="region of interest" description="Disordered" evidence="1">
    <location>
        <begin position="92"/>
        <end position="133"/>
    </location>
</feature>
<accession>A0AAJ0H276</accession>
<dbReference type="EMBL" id="JAUDZG010000001">
    <property type="protein sequence ID" value="KAK3310170.1"/>
    <property type="molecule type" value="Genomic_DNA"/>
</dbReference>
<proteinExistence type="predicted"/>
<organism evidence="2 3">
    <name type="scientific">Chaetomium strumarium</name>
    <dbReference type="NCBI Taxonomy" id="1170767"/>
    <lineage>
        <taxon>Eukaryota</taxon>
        <taxon>Fungi</taxon>
        <taxon>Dikarya</taxon>
        <taxon>Ascomycota</taxon>
        <taxon>Pezizomycotina</taxon>
        <taxon>Sordariomycetes</taxon>
        <taxon>Sordariomycetidae</taxon>
        <taxon>Sordariales</taxon>
        <taxon>Chaetomiaceae</taxon>
        <taxon>Chaetomium</taxon>
    </lineage>
</organism>
<dbReference type="Proteomes" id="UP001273166">
    <property type="component" value="Unassembled WGS sequence"/>
</dbReference>
<reference evidence="2" key="1">
    <citation type="journal article" date="2023" name="Mol. Phylogenet. Evol.">
        <title>Genome-scale phylogeny and comparative genomics of the fungal order Sordariales.</title>
        <authorList>
            <person name="Hensen N."/>
            <person name="Bonometti L."/>
            <person name="Westerberg I."/>
            <person name="Brannstrom I.O."/>
            <person name="Guillou S."/>
            <person name="Cros-Aarteil S."/>
            <person name="Calhoun S."/>
            <person name="Haridas S."/>
            <person name="Kuo A."/>
            <person name="Mondo S."/>
            <person name="Pangilinan J."/>
            <person name="Riley R."/>
            <person name="LaButti K."/>
            <person name="Andreopoulos B."/>
            <person name="Lipzen A."/>
            <person name="Chen C."/>
            <person name="Yan M."/>
            <person name="Daum C."/>
            <person name="Ng V."/>
            <person name="Clum A."/>
            <person name="Steindorff A."/>
            <person name="Ohm R.A."/>
            <person name="Martin F."/>
            <person name="Silar P."/>
            <person name="Natvig D.O."/>
            <person name="Lalanne C."/>
            <person name="Gautier V."/>
            <person name="Ament-Velasquez S.L."/>
            <person name="Kruys A."/>
            <person name="Hutchinson M.I."/>
            <person name="Powell A.J."/>
            <person name="Barry K."/>
            <person name="Miller A.N."/>
            <person name="Grigoriev I.V."/>
            <person name="Debuchy R."/>
            <person name="Gladieux P."/>
            <person name="Hiltunen Thoren M."/>
            <person name="Johannesson H."/>
        </authorList>
    </citation>
    <scope>NUCLEOTIDE SEQUENCE</scope>
    <source>
        <strain evidence="2">CBS 333.67</strain>
    </source>
</reference>
<evidence type="ECO:0000313" key="2">
    <source>
        <dbReference type="EMBL" id="KAK3310170.1"/>
    </source>
</evidence>
<feature type="region of interest" description="Disordered" evidence="1">
    <location>
        <begin position="161"/>
        <end position="191"/>
    </location>
</feature>
<keyword evidence="3" id="KW-1185">Reference proteome</keyword>
<feature type="compositionally biased region" description="Basic and acidic residues" evidence="1">
    <location>
        <begin position="92"/>
        <end position="104"/>
    </location>
</feature>
<sequence>MCLIGLLFPFKHHYHHKSRRHKHRHRHRSSSHRRSERSRREGSRRRHEKHDLKDTSAVTEDALARLCLSLEQCLIEEQQRWREQDRLDREERQRLGLERERTPSEEAPPYSLRDDMARQPTTPPSEVQHLQRDRNSAASALALCCRYCVCTRCGSANTTCPTAELDGSRTREPRSSPGRTESRAETRTRTS</sequence>
<reference evidence="2" key="2">
    <citation type="submission" date="2023-06" db="EMBL/GenBank/DDBJ databases">
        <authorList>
            <consortium name="Lawrence Berkeley National Laboratory"/>
            <person name="Mondo S.J."/>
            <person name="Hensen N."/>
            <person name="Bonometti L."/>
            <person name="Westerberg I."/>
            <person name="Brannstrom I.O."/>
            <person name="Guillou S."/>
            <person name="Cros-Aarteil S."/>
            <person name="Calhoun S."/>
            <person name="Haridas S."/>
            <person name="Kuo A."/>
            <person name="Pangilinan J."/>
            <person name="Riley R."/>
            <person name="Labutti K."/>
            <person name="Andreopoulos B."/>
            <person name="Lipzen A."/>
            <person name="Chen C."/>
            <person name="Yanf M."/>
            <person name="Daum C."/>
            <person name="Ng V."/>
            <person name="Clum A."/>
            <person name="Steindorff A."/>
            <person name="Ohm R."/>
            <person name="Martin F."/>
            <person name="Silar P."/>
            <person name="Natvig D."/>
            <person name="Lalanne C."/>
            <person name="Gautier V."/>
            <person name="Ament-Velasquez S.L."/>
            <person name="Kruys A."/>
            <person name="Hutchinson M.I."/>
            <person name="Powell A.J."/>
            <person name="Barry K."/>
            <person name="Miller A.N."/>
            <person name="Grigoriev I.V."/>
            <person name="Debuchy R."/>
            <person name="Gladieux P."/>
            <person name="Thoren M.H."/>
            <person name="Johannesson H."/>
        </authorList>
    </citation>
    <scope>NUCLEOTIDE SEQUENCE</scope>
    <source>
        <strain evidence="2">CBS 333.67</strain>
    </source>
</reference>
<evidence type="ECO:0000256" key="1">
    <source>
        <dbReference type="SAM" id="MobiDB-lite"/>
    </source>
</evidence>
<dbReference type="GeneID" id="87882333"/>
<name>A0AAJ0H276_9PEZI</name>